<feature type="domain" description="Restriction endonuclease type IV Mrr" evidence="2">
    <location>
        <begin position="260"/>
        <end position="369"/>
    </location>
</feature>
<keyword evidence="3" id="KW-0378">Hydrolase</keyword>
<comment type="caution">
    <text evidence="3">The sequence shown here is derived from an EMBL/GenBank/DDBJ whole genome shotgun (WGS) entry which is preliminary data.</text>
</comment>
<protein>
    <submittedName>
        <fullName evidence="3">Restriction endonuclease</fullName>
    </submittedName>
</protein>
<evidence type="ECO:0000313" key="3">
    <source>
        <dbReference type="EMBL" id="MFC0239796.1"/>
    </source>
</evidence>
<keyword evidence="3" id="KW-0255">Endonuclease</keyword>
<gene>
    <name evidence="3" type="ORF">ACFFJ6_04920</name>
</gene>
<keyword evidence="1" id="KW-0472">Membrane</keyword>
<accession>A0ABV6EPE4</accession>
<dbReference type="SUPFAM" id="SSF52980">
    <property type="entry name" value="Restriction endonuclease-like"/>
    <property type="match status" value="1"/>
</dbReference>
<organism evidence="3 4">
    <name type="scientific">Rhodopseudomonas telluris</name>
    <dbReference type="NCBI Taxonomy" id="644215"/>
    <lineage>
        <taxon>Bacteria</taxon>
        <taxon>Pseudomonadati</taxon>
        <taxon>Pseudomonadota</taxon>
        <taxon>Alphaproteobacteria</taxon>
        <taxon>Hyphomicrobiales</taxon>
        <taxon>Nitrobacteraceae</taxon>
        <taxon>Rhodopseudomonas</taxon>
    </lineage>
</organism>
<dbReference type="EMBL" id="JBHLWM010000001">
    <property type="protein sequence ID" value="MFC0239796.1"/>
    <property type="molecule type" value="Genomic_DNA"/>
</dbReference>
<dbReference type="RefSeq" id="WP_378384946.1">
    <property type="nucleotide sequence ID" value="NZ_JBHLWM010000001.1"/>
</dbReference>
<evidence type="ECO:0000256" key="1">
    <source>
        <dbReference type="SAM" id="Phobius"/>
    </source>
</evidence>
<sequence length="381" mass="41983">MQSALTRITPPSDLTAETAFAVMELSSIETRDFISYAAFANFSKVDFIIAAHPAALFGYYAMLDLPREAIRRWLVDLFANAVKRLNNREDRLQAIKWLGQSREIVGSDLNFPEKVGRLRDLIDSRTVVKFVAARVTESVQNYRKSNLPLAVKIALPATLAALPFVGGQAAGIAAFGGAIGVPVLLLVFLGTAGITAIIEAVARDPSVRPEVAAIIDLIIEDERLRQSSWKIKAAMREQPCDPVRCATPENEDLLREALGRMDPFKFERHVMSFFESAGLKSIVTRKSNDLGVDGFAVHDHALIVVQCKRNSAENKVGRPVIQQFKGVIEEHNAFHGFVVTTSTFSEEAEQSASMSKRMTLVDIHSLISWHVTAPIFDLGHA</sequence>
<proteinExistence type="predicted"/>
<keyword evidence="1" id="KW-0812">Transmembrane</keyword>
<dbReference type="PANTHER" id="PTHR30015">
    <property type="entry name" value="MRR RESTRICTION SYSTEM PROTEIN"/>
    <property type="match status" value="1"/>
</dbReference>
<dbReference type="Pfam" id="PF04471">
    <property type="entry name" value="Mrr_cat"/>
    <property type="match status" value="1"/>
</dbReference>
<feature type="transmembrane region" description="Helical" evidence="1">
    <location>
        <begin position="149"/>
        <end position="166"/>
    </location>
</feature>
<keyword evidence="4" id="KW-1185">Reference proteome</keyword>
<dbReference type="Gene3D" id="3.40.1350.10">
    <property type="match status" value="1"/>
</dbReference>
<dbReference type="PANTHER" id="PTHR30015:SF7">
    <property type="entry name" value="TYPE IV METHYL-DIRECTED RESTRICTION ENZYME ECOKMRR"/>
    <property type="match status" value="1"/>
</dbReference>
<dbReference type="GO" id="GO:0004519">
    <property type="term" value="F:endonuclease activity"/>
    <property type="evidence" value="ECO:0007669"/>
    <property type="project" value="UniProtKB-KW"/>
</dbReference>
<reference evidence="3 4" key="1">
    <citation type="submission" date="2024-09" db="EMBL/GenBank/DDBJ databases">
        <authorList>
            <person name="Sun Q."/>
            <person name="Mori K."/>
        </authorList>
    </citation>
    <scope>NUCLEOTIDE SEQUENCE [LARGE SCALE GENOMIC DNA]</scope>
    <source>
        <strain evidence="3 4">KCTC 23279</strain>
    </source>
</reference>
<dbReference type="InterPro" id="IPR011335">
    <property type="entry name" value="Restrct_endonuc-II-like"/>
</dbReference>
<name>A0ABV6EPE4_9BRAD</name>
<evidence type="ECO:0000259" key="2">
    <source>
        <dbReference type="Pfam" id="PF04471"/>
    </source>
</evidence>
<keyword evidence="3" id="KW-0540">Nuclease</keyword>
<evidence type="ECO:0000313" key="4">
    <source>
        <dbReference type="Proteomes" id="UP001589775"/>
    </source>
</evidence>
<dbReference type="Proteomes" id="UP001589775">
    <property type="component" value="Unassembled WGS sequence"/>
</dbReference>
<dbReference type="InterPro" id="IPR052906">
    <property type="entry name" value="Type_IV_Methyl-Rstrct_Enzyme"/>
</dbReference>
<feature type="transmembrane region" description="Helical" evidence="1">
    <location>
        <begin position="172"/>
        <end position="198"/>
    </location>
</feature>
<dbReference type="InterPro" id="IPR011856">
    <property type="entry name" value="tRNA_endonuc-like_dom_sf"/>
</dbReference>
<dbReference type="InterPro" id="IPR007560">
    <property type="entry name" value="Restrct_endonuc_IV_Mrr"/>
</dbReference>
<keyword evidence="1" id="KW-1133">Transmembrane helix</keyword>